<evidence type="ECO:0000313" key="6">
    <source>
        <dbReference type="Proteomes" id="UP000663852"/>
    </source>
</evidence>
<dbReference type="CDD" id="cd00063">
    <property type="entry name" value="FN3"/>
    <property type="match status" value="3"/>
</dbReference>
<dbReference type="AlphaFoldDB" id="A0A813N089"/>
<dbReference type="InterPro" id="IPR036116">
    <property type="entry name" value="FN3_sf"/>
</dbReference>
<dbReference type="SUPFAM" id="SSF49265">
    <property type="entry name" value="Fibronectin type III"/>
    <property type="match status" value="2"/>
</dbReference>
<feature type="compositionally biased region" description="Basic and acidic residues" evidence="1">
    <location>
        <begin position="305"/>
        <end position="315"/>
    </location>
</feature>
<feature type="compositionally biased region" description="Basic and acidic residues" evidence="1">
    <location>
        <begin position="164"/>
        <end position="185"/>
    </location>
</feature>
<feature type="compositionally biased region" description="Basic and acidic residues" evidence="1">
    <location>
        <begin position="805"/>
        <end position="817"/>
    </location>
</feature>
<feature type="compositionally biased region" description="Low complexity" evidence="1">
    <location>
        <begin position="760"/>
        <end position="770"/>
    </location>
</feature>
<keyword evidence="5" id="KW-1185">Reference proteome</keyword>
<protein>
    <recommendedName>
        <fullName evidence="2">Fibronectin type-III domain-containing protein</fullName>
    </recommendedName>
</protein>
<evidence type="ECO:0000259" key="2">
    <source>
        <dbReference type="PROSITE" id="PS50853"/>
    </source>
</evidence>
<evidence type="ECO:0000313" key="4">
    <source>
        <dbReference type="EMBL" id="CAF0866616.1"/>
    </source>
</evidence>
<feature type="compositionally biased region" description="Basic and acidic residues" evidence="1">
    <location>
        <begin position="239"/>
        <end position="264"/>
    </location>
</feature>
<dbReference type="Proteomes" id="UP000663828">
    <property type="component" value="Unassembled WGS sequence"/>
</dbReference>
<feature type="compositionally biased region" description="Basic and acidic residues" evidence="1">
    <location>
        <begin position="273"/>
        <end position="296"/>
    </location>
</feature>
<accession>A0A813N089</accession>
<dbReference type="InterPro" id="IPR003961">
    <property type="entry name" value="FN3_dom"/>
</dbReference>
<evidence type="ECO:0000256" key="1">
    <source>
        <dbReference type="SAM" id="MobiDB-lite"/>
    </source>
</evidence>
<feature type="domain" description="Fibronectin type-III" evidence="2">
    <location>
        <begin position="843"/>
        <end position="943"/>
    </location>
</feature>
<dbReference type="PROSITE" id="PS50853">
    <property type="entry name" value="FN3"/>
    <property type="match status" value="2"/>
</dbReference>
<gene>
    <name evidence="3" type="ORF">EDS130_LOCUS830</name>
    <name evidence="4" type="ORF">XAT740_LOCUS6271</name>
</gene>
<feature type="region of interest" description="Disordered" evidence="1">
    <location>
        <begin position="124"/>
        <end position="185"/>
    </location>
</feature>
<dbReference type="OrthoDB" id="10028366at2759"/>
<evidence type="ECO:0000313" key="5">
    <source>
        <dbReference type="Proteomes" id="UP000663828"/>
    </source>
</evidence>
<evidence type="ECO:0000313" key="3">
    <source>
        <dbReference type="EMBL" id="CAF0727423.1"/>
    </source>
</evidence>
<comment type="caution">
    <text evidence="3">The sequence shown here is derived from an EMBL/GenBank/DDBJ whole genome shotgun (WGS) entry which is preliminary data.</text>
</comment>
<dbReference type="Proteomes" id="UP000663852">
    <property type="component" value="Unassembled WGS sequence"/>
</dbReference>
<dbReference type="EMBL" id="CAJNOJ010000002">
    <property type="protein sequence ID" value="CAF0727423.1"/>
    <property type="molecule type" value="Genomic_DNA"/>
</dbReference>
<feature type="compositionally biased region" description="Polar residues" evidence="1">
    <location>
        <begin position="782"/>
        <end position="791"/>
    </location>
</feature>
<name>A0A813N089_ADIRI</name>
<dbReference type="Gene3D" id="2.60.40.10">
    <property type="entry name" value="Immunoglobulins"/>
    <property type="match status" value="2"/>
</dbReference>
<proteinExistence type="predicted"/>
<feature type="compositionally biased region" description="Polar residues" evidence="1">
    <location>
        <begin position="715"/>
        <end position="730"/>
    </location>
</feature>
<reference evidence="3" key="1">
    <citation type="submission" date="2021-02" db="EMBL/GenBank/DDBJ databases">
        <authorList>
            <person name="Nowell W R."/>
        </authorList>
    </citation>
    <scope>NUCLEOTIDE SEQUENCE</scope>
</reference>
<dbReference type="EMBL" id="CAJNOR010000283">
    <property type="protein sequence ID" value="CAF0866616.1"/>
    <property type="molecule type" value="Genomic_DNA"/>
</dbReference>
<feature type="region of interest" description="Disordered" evidence="1">
    <location>
        <begin position="228"/>
        <end position="347"/>
    </location>
</feature>
<organism evidence="3 6">
    <name type="scientific">Adineta ricciae</name>
    <name type="common">Rotifer</name>
    <dbReference type="NCBI Taxonomy" id="249248"/>
    <lineage>
        <taxon>Eukaryota</taxon>
        <taxon>Metazoa</taxon>
        <taxon>Spiralia</taxon>
        <taxon>Gnathifera</taxon>
        <taxon>Rotifera</taxon>
        <taxon>Eurotatoria</taxon>
        <taxon>Bdelloidea</taxon>
        <taxon>Adinetida</taxon>
        <taxon>Adinetidae</taxon>
        <taxon>Adineta</taxon>
    </lineage>
</organism>
<feature type="domain" description="Fibronectin type-III" evidence="2">
    <location>
        <begin position="588"/>
        <end position="702"/>
    </location>
</feature>
<dbReference type="InterPro" id="IPR013783">
    <property type="entry name" value="Ig-like_fold"/>
</dbReference>
<feature type="compositionally biased region" description="Polar residues" evidence="1">
    <location>
        <begin position="133"/>
        <end position="144"/>
    </location>
</feature>
<feature type="region of interest" description="Disordered" evidence="1">
    <location>
        <begin position="700"/>
        <end position="843"/>
    </location>
</feature>
<sequence length="1126" mass="126951">MNDTPHLVAHFLAVGAEKRLEDYYFLRNTYETVAGQEVQLNRILRMLGEDEISLNWRMDLTPVGRSRCRSAFDFDRSSNPLVLKGNIAYERLRDLEQQTFRYVREPSAPVTSRRVQEIRERRQRFSEQREFLPSSSSTGITYPASSSSSRSRALADYDNAIAASDRKRQQQADEKRLNASKDDDRAAIERKYEKYKTTFTDDNDDSQKYRRKSKQMIDELNDRLGRVSLSYDDQSNKVSTDRYRKTSREQDNGVSTDRYRKTSSDQDNGLYTDRNRKVSKDQDNEVSTGRDKKTSDNQDNGLYVDRNRKASRDQDNEPSAGHGRKASEDQEENSGKTRTLSMKSDQDKTTDIELISFTVRCQTLSPSNDSQDDQNVSLRLLCKWASPSSSSAIDYYTIERQVGDEDWSPVGEHIDRYANQTQLDISSSTDTNNLISENRPVYFRLKAHLQNGQIFMSKPTDEIYLNSSRENNIVVPDVEVLSPSSVQLTWNDGKQGESTKGNNQQEEQSNVYDIEKKEEDVADWEKVTEVPLSQRSARIDSLTDAEHCQFRLVPTGFDSESEKVAKAGTTNLFVLILINYVYVGTEPEPELITVHNVNELLSSLHIAPSSPTKVNIDISEDGFKQYDSYKVEYTAANQLDEWKQMSDITSDDPHLTIDGLKQGTDYKFRFTPIASGTAANTGKNDANASQLSLILDVKTPSARRGRFNQEETETPAATPSQSSAKNISNETKSKAENAVIDSPSQGSAEKVANESERKPSVVASPSSRSSFQQDADEEKAATSRSAKSSIPNEIEEDANQYEEASSDKDANKNEKSQTKSPKTSLRDDVNEEDDKTATNTASASTVPHFKLEKLDSTSVLIEAIVPEDEPATFEDVFDVYSKKETTENDWTKIGTIDKENLSTKVEDLEEDTAYAFKIDNTTSPSTDDQMSTVQEFKFVTTPAKQYDPSLFLERIEESLENVVNGVMEAAAGHQVVEEPINKSLNEVIKEVFRDDTLVPSEKYGFETLALNNDLQLYRGPKQMMLKELEVDETTDSSKHYGEIIIHNYRTAHQSVVVREENGNTSVTHIDGDVIIRNVVSDVILKNEQTHLQLSMNIVGQAFLKGVQGSLIASKFRGIIVVKNVNK</sequence>